<keyword evidence="7" id="KW-1133">Transmembrane helix</keyword>
<keyword evidence="5" id="KW-0812">Transmembrane</keyword>
<gene>
    <name evidence="10" type="ORF">GCM10010191_05290</name>
</gene>
<feature type="compositionally biased region" description="Low complexity" evidence="8">
    <location>
        <begin position="702"/>
        <end position="713"/>
    </location>
</feature>
<dbReference type="Proteomes" id="UP001501231">
    <property type="component" value="Unassembled WGS sequence"/>
</dbReference>
<dbReference type="RefSeq" id="WP_344586700.1">
    <property type="nucleotide sequence ID" value="NZ_BAAARW010000002.1"/>
</dbReference>
<dbReference type="PANTHER" id="PTHR45436">
    <property type="entry name" value="SENSOR HISTIDINE KINASE YKOH"/>
    <property type="match status" value="1"/>
</dbReference>
<feature type="domain" description="Histidine kinase" evidence="9">
    <location>
        <begin position="529"/>
        <end position="634"/>
    </location>
</feature>
<evidence type="ECO:0000256" key="6">
    <source>
        <dbReference type="ARBA" id="ARBA00022777"/>
    </source>
</evidence>
<dbReference type="EC" id="2.7.13.3" evidence="2"/>
<evidence type="ECO:0000256" key="4">
    <source>
        <dbReference type="ARBA" id="ARBA00022679"/>
    </source>
</evidence>
<evidence type="ECO:0000259" key="9">
    <source>
        <dbReference type="PROSITE" id="PS50109"/>
    </source>
</evidence>
<dbReference type="EMBL" id="BAAARW010000002">
    <property type="protein sequence ID" value="GAA2400996.1"/>
    <property type="molecule type" value="Genomic_DNA"/>
</dbReference>
<dbReference type="SMART" id="SM00387">
    <property type="entry name" value="HATPase_c"/>
    <property type="match status" value="1"/>
</dbReference>
<dbReference type="Pfam" id="PF02518">
    <property type="entry name" value="HATPase_c"/>
    <property type="match status" value="1"/>
</dbReference>
<dbReference type="InterPro" id="IPR005467">
    <property type="entry name" value="His_kinase_dom"/>
</dbReference>
<dbReference type="Gene3D" id="3.30.565.10">
    <property type="entry name" value="Histidine kinase-like ATPase, C-terminal domain"/>
    <property type="match status" value="1"/>
</dbReference>
<feature type="compositionally biased region" description="Basic and acidic residues" evidence="8">
    <location>
        <begin position="783"/>
        <end position="792"/>
    </location>
</feature>
<dbReference type="SUPFAM" id="SSF55874">
    <property type="entry name" value="ATPase domain of HSP90 chaperone/DNA topoisomerase II/histidine kinase"/>
    <property type="match status" value="1"/>
</dbReference>
<dbReference type="InterPro" id="IPR013587">
    <property type="entry name" value="Nitrate/nitrite_sensing"/>
</dbReference>
<feature type="compositionally biased region" description="Acidic residues" evidence="8">
    <location>
        <begin position="748"/>
        <end position="757"/>
    </location>
</feature>
<feature type="compositionally biased region" description="Basic and acidic residues" evidence="8">
    <location>
        <begin position="735"/>
        <end position="747"/>
    </location>
</feature>
<dbReference type="InterPro" id="IPR036890">
    <property type="entry name" value="HATPase_C_sf"/>
</dbReference>
<accession>A0ABN3ICV9</accession>
<feature type="compositionally biased region" description="Basic residues" evidence="8">
    <location>
        <begin position="725"/>
        <end position="734"/>
    </location>
</feature>
<reference evidence="10 11" key="1">
    <citation type="journal article" date="2019" name="Int. J. Syst. Evol. Microbiol.">
        <title>The Global Catalogue of Microorganisms (GCM) 10K type strain sequencing project: providing services to taxonomists for standard genome sequencing and annotation.</title>
        <authorList>
            <consortium name="The Broad Institute Genomics Platform"/>
            <consortium name="The Broad Institute Genome Sequencing Center for Infectious Disease"/>
            <person name="Wu L."/>
            <person name="Ma J."/>
        </authorList>
    </citation>
    <scope>NUCLEOTIDE SEQUENCE [LARGE SCALE GENOMIC DNA]</scope>
    <source>
        <strain evidence="10 11">JCM 3325</strain>
    </source>
</reference>
<comment type="catalytic activity">
    <reaction evidence="1">
        <text>ATP + protein L-histidine = ADP + protein N-phospho-L-histidine.</text>
        <dbReference type="EC" id="2.7.13.3"/>
    </reaction>
</comment>
<dbReference type="PROSITE" id="PS50109">
    <property type="entry name" value="HIS_KIN"/>
    <property type="match status" value="1"/>
</dbReference>
<keyword evidence="7" id="KW-0472">Membrane</keyword>
<proteinExistence type="predicted"/>
<protein>
    <recommendedName>
        <fullName evidence="2">histidine kinase</fullName>
        <ecNumber evidence="2">2.7.13.3</ecNumber>
    </recommendedName>
</protein>
<dbReference type="InterPro" id="IPR003594">
    <property type="entry name" value="HATPase_dom"/>
</dbReference>
<evidence type="ECO:0000256" key="8">
    <source>
        <dbReference type="SAM" id="MobiDB-lite"/>
    </source>
</evidence>
<dbReference type="InterPro" id="IPR050428">
    <property type="entry name" value="TCS_sensor_his_kinase"/>
</dbReference>
<keyword evidence="3" id="KW-0597">Phosphoprotein</keyword>
<evidence type="ECO:0000313" key="11">
    <source>
        <dbReference type="Proteomes" id="UP001501231"/>
    </source>
</evidence>
<organism evidence="10 11">
    <name type="scientific">Actinomadura vinacea</name>
    <dbReference type="NCBI Taxonomy" id="115336"/>
    <lineage>
        <taxon>Bacteria</taxon>
        <taxon>Bacillati</taxon>
        <taxon>Actinomycetota</taxon>
        <taxon>Actinomycetes</taxon>
        <taxon>Streptosporangiales</taxon>
        <taxon>Thermomonosporaceae</taxon>
        <taxon>Actinomadura</taxon>
    </lineage>
</organism>
<evidence type="ECO:0000256" key="2">
    <source>
        <dbReference type="ARBA" id="ARBA00012438"/>
    </source>
</evidence>
<evidence type="ECO:0000256" key="1">
    <source>
        <dbReference type="ARBA" id="ARBA00000085"/>
    </source>
</evidence>
<name>A0ABN3ICV9_9ACTN</name>
<sequence length="792" mass="86109">MPKREKVQGSHHRRRTRSVRQRIALLLALPLVAVVSLWAFAAGITSSAALQRFDYSTMLERIGVPISVAAQAVQHERAAAAGALGARGGRAAQRFQEQVRKTDAALAAYRKSAFADDAQDALDQATAQRLRGIDRAFEDLGRLRSQVDSRTVTALECIDAYSGVSDRTIQLLGTLVNVNDTDVYQKSRALVDAFWAQDFLLREDALVASLPASGRMSAAEYAAFVKWAGNHAQFFALARTGLSGESSKILETLWASPQYASVRTLETGIVRDRAVSGADEWRNATATLTPAWTRSTTQAARMVDRDQIQPVARRITLRFALVCGGGLLVVFASVVFSLLFARNLAGELRSLQRTAQQLAHERLPQVVARLRRGEPVDVDSEAPPPATGRTREIVLVAQAFGAVQRTAVSTAVGEAELRGSINKVFVNLSWRSQSLLHRQLRLLDAMESRASSPEELDDLFRLDHLTTRMRRHAEGLVILSGSPTVRAWDHPVIAEDVVRAAIAEVENYRRVEVVGAPAAAIGGEVVADVIHLLAELIENATEFSPPDTEVTVKIESVASGLVVEVVDRGLGIHPLQRDELNRRLAEPVEFELADTDRLGLFVVARLAAQHGVRVSLQASPYGGTSAIVLIPNRLIASGDQSVAAVARPGTAVNGTARPDAFAGTAPRPLRRERPSRPAVAEWPPESPAAGTPGWAPTVADRPAPGAKQGGAPPEESSEVTGVLPKRVRRSHMSPRLRDSAPRHAREPEEPDDFEEPSPELSRDLMASLQSGWRRGREDEDETNDPHGHWEES</sequence>
<dbReference type="PANTHER" id="PTHR45436:SF5">
    <property type="entry name" value="SENSOR HISTIDINE KINASE TRCS"/>
    <property type="match status" value="1"/>
</dbReference>
<dbReference type="Pfam" id="PF08376">
    <property type="entry name" value="NIT"/>
    <property type="match status" value="1"/>
</dbReference>
<evidence type="ECO:0000256" key="7">
    <source>
        <dbReference type="ARBA" id="ARBA00022989"/>
    </source>
</evidence>
<evidence type="ECO:0000256" key="3">
    <source>
        <dbReference type="ARBA" id="ARBA00022553"/>
    </source>
</evidence>
<keyword evidence="6" id="KW-0418">Kinase</keyword>
<evidence type="ECO:0000313" key="10">
    <source>
        <dbReference type="EMBL" id="GAA2400996.1"/>
    </source>
</evidence>
<evidence type="ECO:0000256" key="5">
    <source>
        <dbReference type="ARBA" id="ARBA00022692"/>
    </source>
</evidence>
<keyword evidence="11" id="KW-1185">Reference proteome</keyword>
<comment type="caution">
    <text evidence="10">The sequence shown here is derived from an EMBL/GenBank/DDBJ whole genome shotgun (WGS) entry which is preliminary data.</text>
</comment>
<keyword evidence="4" id="KW-0808">Transferase</keyword>
<feature type="region of interest" description="Disordered" evidence="8">
    <location>
        <begin position="651"/>
        <end position="792"/>
    </location>
</feature>